<proteinExistence type="inferred from homology"/>
<protein>
    <recommendedName>
        <fullName evidence="1">Fatty acyl-CoA reductase</fullName>
        <ecNumber evidence="1">1.2.1.84</ecNumber>
    </recommendedName>
</protein>
<keyword evidence="5" id="KW-1185">Reference proteome</keyword>
<dbReference type="InterPro" id="IPR045520">
    <property type="entry name" value="GPAT/DHAPAT_C"/>
</dbReference>
<feature type="compositionally biased region" description="Polar residues" evidence="2">
    <location>
        <begin position="1125"/>
        <end position="1143"/>
    </location>
</feature>
<feature type="region of interest" description="Disordered" evidence="2">
    <location>
        <begin position="1040"/>
        <end position="1060"/>
    </location>
</feature>
<keyword evidence="1" id="KW-0444">Lipid biosynthesis</keyword>
<dbReference type="PANTHER" id="PTHR11011">
    <property type="entry name" value="MALE STERILITY PROTEIN 2-RELATED"/>
    <property type="match status" value="1"/>
</dbReference>
<dbReference type="Pfam" id="PF19277">
    <property type="entry name" value="GPAT_C"/>
    <property type="match status" value="1"/>
</dbReference>
<dbReference type="CDD" id="cd05236">
    <property type="entry name" value="FAR-N_SDR_e"/>
    <property type="match status" value="1"/>
</dbReference>
<keyword evidence="1" id="KW-0443">Lipid metabolism</keyword>
<dbReference type="GO" id="GO:0080019">
    <property type="term" value="F:alcohol-forming very long-chain fatty acyl-CoA reductase activity"/>
    <property type="evidence" value="ECO:0007669"/>
    <property type="project" value="InterPro"/>
</dbReference>
<evidence type="ECO:0000313" key="4">
    <source>
        <dbReference type="EMBL" id="KAG2217093.1"/>
    </source>
</evidence>
<dbReference type="PANTHER" id="PTHR11011:SF45">
    <property type="entry name" value="FATTY ACYL-COA REDUCTASE CG8306-RELATED"/>
    <property type="match status" value="1"/>
</dbReference>
<comment type="function">
    <text evidence="1">Catalyzes the reduction of fatty acyl-CoA to fatty alcohols.</text>
</comment>
<dbReference type="InterPro" id="IPR036291">
    <property type="entry name" value="NAD(P)-bd_dom_sf"/>
</dbReference>
<name>A0A8H7RWH6_9FUNG</name>
<feature type="compositionally biased region" description="Low complexity" evidence="2">
    <location>
        <begin position="57"/>
        <end position="79"/>
    </location>
</feature>
<dbReference type="InterPro" id="IPR013120">
    <property type="entry name" value="FAR_NAD-bd"/>
</dbReference>
<feature type="region of interest" description="Disordered" evidence="2">
    <location>
        <begin position="1094"/>
        <end position="1158"/>
    </location>
</feature>
<feature type="compositionally biased region" description="Basic residues" evidence="2">
    <location>
        <begin position="1051"/>
        <end position="1060"/>
    </location>
</feature>
<feature type="compositionally biased region" description="Low complexity" evidence="2">
    <location>
        <begin position="1094"/>
        <end position="1124"/>
    </location>
</feature>
<dbReference type="InterPro" id="IPR002123">
    <property type="entry name" value="Plipid/glycerol_acylTrfase"/>
</dbReference>
<comment type="caution">
    <text evidence="4">The sequence shown here is derived from an EMBL/GenBank/DDBJ whole genome shotgun (WGS) entry which is preliminary data.</text>
</comment>
<dbReference type="GO" id="GO:0102965">
    <property type="term" value="F:alcohol-forming long-chain fatty acyl-CoA reductase activity"/>
    <property type="evidence" value="ECO:0007669"/>
    <property type="project" value="UniProtKB-EC"/>
</dbReference>
<accession>A0A8H7RWH6</accession>
<feature type="compositionally biased region" description="Polar residues" evidence="2">
    <location>
        <begin position="1"/>
        <end position="17"/>
    </location>
</feature>
<dbReference type="GO" id="GO:0035336">
    <property type="term" value="P:long-chain fatty-acyl-CoA metabolic process"/>
    <property type="evidence" value="ECO:0007669"/>
    <property type="project" value="TreeGrafter"/>
</dbReference>
<feature type="compositionally biased region" description="Polar residues" evidence="2">
    <location>
        <begin position="633"/>
        <end position="651"/>
    </location>
</feature>
<dbReference type="SMART" id="SM00563">
    <property type="entry name" value="PlsC"/>
    <property type="match status" value="1"/>
</dbReference>
<reference evidence="4 5" key="1">
    <citation type="submission" date="2020-12" db="EMBL/GenBank/DDBJ databases">
        <title>Metabolic potential, ecology and presence of endohyphal bacteria is reflected in genomic diversity of Mucoromycotina.</title>
        <authorList>
            <person name="Muszewska A."/>
            <person name="Okrasinska A."/>
            <person name="Steczkiewicz K."/>
            <person name="Drgas O."/>
            <person name="Orlowska M."/>
            <person name="Perlinska-Lenart U."/>
            <person name="Aleksandrzak-Piekarczyk T."/>
            <person name="Szatraj K."/>
            <person name="Zielenkiewicz U."/>
            <person name="Pilsyk S."/>
            <person name="Malc E."/>
            <person name="Mieczkowski P."/>
            <person name="Kruszewska J.S."/>
            <person name="Biernat P."/>
            <person name="Pawlowska J."/>
        </authorList>
    </citation>
    <scope>NUCLEOTIDE SEQUENCE [LARGE SCALE GENOMIC DNA]</scope>
    <source>
        <strain evidence="4 5">CBS 142.35</strain>
    </source>
</reference>
<dbReference type="GO" id="GO:0016746">
    <property type="term" value="F:acyltransferase activity"/>
    <property type="evidence" value="ECO:0007669"/>
    <property type="project" value="InterPro"/>
</dbReference>
<feature type="region of interest" description="Disordered" evidence="2">
    <location>
        <begin position="92"/>
        <end position="155"/>
    </location>
</feature>
<dbReference type="SUPFAM" id="SSF51735">
    <property type="entry name" value="NAD(P)-binding Rossmann-fold domains"/>
    <property type="match status" value="1"/>
</dbReference>
<comment type="catalytic activity">
    <reaction evidence="1">
        <text>a long-chain fatty acyl-CoA + 2 NADPH + 2 H(+) = a long-chain primary fatty alcohol + 2 NADP(+) + CoA</text>
        <dbReference type="Rhea" id="RHEA:52716"/>
        <dbReference type="ChEBI" id="CHEBI:15378"/>
        <dbReference type="ChEBI" id="CHEBI:57287"/>
        <dbReference type="ChEBI" id="CHEBI:57783"/>
        <dbReference type="ChEBI" id="CHEBI:58349"/>
        <dbReference type="ChEBI" id="CHEBI:77396"/>
        <dbReference type="ChEBI" id="CHEBI:83139"/>
        <dbReference type="EC" id="1.2.1.84"/>
    </reaction>
</comment>
<keyword evidence="1" id="KW-0560">Oxidoreductase</keyword>
<dbReference type="EMBL" id="JAEPRB010000328">
    <property type="protein sequence ID" value="KAG2217093.1"/>
    <property type="molecule type" value="Genomic_DNA"/>
</dbReference>
<comment type="similarity">
    <text evidence="1">Belongs to the fatty acyl-CoA reductase family.</text>
</comment>
<dbReference type="InterPro" id="IPR026055">
    <property type="entry name" value="FAR"/>
</dbReference>
<dbReference type="Pfam" id="PF07993">
    <property type="entry name" value="NAD_binding_4"/>
    <property type="match status" value="1"/>
</dbReference>
<feature type="compositionally biased region" description="Low complexity" evidence="2">
    <location>
        <begin position="18"/>
        <end position="29"/>
    </location>
</feature>
<organism evidence="4 5">
    <name type="scientific">Circinella minor</name>
    <dbReference type="NCBI Taxonomy" id="1195481"/>
    <lineage>
        <taxon>Eukaryota</taxon>
        <taxon>Fungi</taxon>
        <taxon>Fungi incertae sedis</taxon>
        <taxon>Mucoromycota</taxon>
        <taxon>Mucoromycotina</taxon>
        <taxon>Mucoromycetes</taxon>
        <taxon>Mucorales</taxon>
        <taxon>Lichtheimiaceae</taxon>
        <taxon>Circinella</taxon>
    </lineage>
</organism>
<dbReference type="Proteomes" id="UP000646827">
    <property type="component" value="Unassembled WGS sequence"/>
</dbReference>
<gene>
    <name evidence="4" type="ORF">INT45_000898</name>
</gene>
<sequence>MSLQQDQPTLGEDNNSETPTTTTTTTTTTAVVADNNNSEKTTNGVVTEESENENDNDSITSSNSADISTPTITITDTDNSSKMTIPTIIINHGSDGEYDDDENDNKHNTMTTITTTSPLPEGNNSSSDDSVDLVTSPEETEHPYQPEQLHEQEPLQQDQLHLQDPPVVEEVTKMNVQEQQQKAKEAIVADHRDDISSVQPSPEPASLQLSPVVDFYRGKTILLTGATGFVGKAVLWKLVQSLGPSLGKIYLLIRNGSNKRSKIGRPADRIKSEILNNKAFLALRTSMGEATFDNIVQERIVPIAGDIISPDLSLSDQDRETIIQEVHVVIHCAATLDYHERLDLALETNTLGTLRLMDLADECYNMLSFVHMSVSYFNANLPDGYVQERVYPMEIGDPEELLKEIVGLELQDIPKMTQRIMASYPNTYTFTKFLTEHLILKRVDYNRVEEAQGGKKQWPISIVRATQVGAGAFEPLPGWVDGVTGTNGAVFLLGHGIQVLQSDIGHMPADIIPVDYLARIVISSAAVAHAPGTRFLLPYNEIITEEDEIASPLPQPIVPCFPIIYQVSGSSLKMATWREVYEYVRHYWIRNTKINLPTGQEYFVNNRALIKARFFMKNHLSNSLSSVTTTSTQINNNNASPYGTRNNATNKPTNRTIELASRIVEANQPFLRHRWVFDHQNVRMMGHDLESDPVFRLSPFKHIDWAAYMINYSYGTHLYIAQCPLGLRNIVVPRTWDCALYSKHQVIRDSIIEKQIESVVFSISDIQKRTERMLVQLIETLENPNAYNPRDKKKNEEWVNDFDASLDDWCHDDTQILRESNALAQLGRWSKILGENDEAIKVVVLNDKRVRDSVEQIISSSGVPQTTVVGEAFKVLQRMRERTQLPYIWFAGAFLDGLFKRLFTSVRIQQENLIKLKEQIRGKNVVYVPVSKTILDQLLVWYICLRYHLPMPAIICDEALALLGPISDIFRIAGAYFVRRDQTTRSPLNTAVTAAYTEALLHEHGALSMLIEKTRSRTGRLHNAYSDGLIDMVLDASLEKHQPSAPSTPTHHSRNSLPHKIRKDTVFVPLNITYEKIPELHMLIDQVLDQKHQPQQQQQAQQQTSEQLQPQQQQQVQQQQQQQQKPSTSVQRMGTLGRSTSFLRPSASMAGRTANKDNGVNDKCKYGRVYIGIGDVIDVRKMANERDEEEQDQSEFSNLVAQMIQKQHHEATAVSPVSLVAAVVLFGRTSGGITMGDIYNHVSWFRDELKSKNIPIDWQDDEDVDTMVAYALNLLDGRKNITIEGKRVTENSNVRVVEHADNVMALSYMANQLVEILLPDALFAISYFSVGNEQVSRQELSTSFKFLIQLFKDEFIYPWDQQEKFFHLLNRFQQKGLLVEISTDNFAKKATLENDPTAYTHICLLASLLYPTLDAYWITSCSLSALRDLPYMPRKIVPVLAQWIAAHLISGRRTIYREVLSTEASQNAVDNFLAIGFIEAVHPKTKLSPDAQILLLELGVTTNEDLVMVAARRNSQENIKKNSDDILGQLEDIASLCHNIEKHRFGTTAQLEAYRNSNAQVFDKCQNQIRTILRAGGKSYATSHGMNLSKDEDQMIQLVYSLKTAASGVERSGSTRNPRRVSQAYNLLNNSKN</sequence>
<evidence type="ECO:0000256" key="2">
    <source>
        <dbReference type="SAM" id="MobiDB-lite"/>
    </source>
</evidence>
<keyword evidence="1" id="KW-0521">NADP</keyword>
<evidence type="ECO:0000256" key="1">
    <source>
        <dbReference type="RuleBase" id="RU363097"/>
    </source>
</evidence>
<dbReference type="SUPFAM" id="SSF81995">
    <property type="entry name" value="beta-sandwich domain of Sec23/24"/>
    <property type="match status" value="1"/>
</dbReference>
<feature type="domain" description="Phospholipid/glycerol acyltransferase" evidence="3">
    <location>
        <begin position="925"/>
        <end position="1075"/>
    </location>
</feature>
<dbReference type="OrthoDB" id="429813at2759"/>
<feature type="region of interest" description="Disordered" evidence="2">
    <location>
        <begin position="1"/>
        <end position="79"/>
    </location>
</feature>
<dbReference type="Pfam" id="PF01553">
    <property type="entry name" value="Acyltransferase"/>
    <property type="match status" value="1"/>
</dbReference>
<evidence type="ECO:0000259" key="3">
    <source>
        <dbReference type="SMART" id="SM00563"/>
    </source>
</evidence>
<feature type="compositionally biased region" description="Polar residues" evidence="2">
    <location>
        <begin position="34"/>
        <end position="45"/>
    </location>
</feature>
<dbReference type="EC" id="1.2.1.84" evidence="1"/>
<dbReference type="Gene3D" id="3.40.50.720">
    <property type="entry name" value="NAD(P)-binding Rossmann-like Domain"/>
    <property type="match status" value="1"/>
</dbReference>
<feature type="compositionally biased region" description="Basic and acidic residues" evidence="2">
    <location>
        <begin position="139"/>
        <end position="153"/>
    </location>
</feature>
<feature type="region of interest" description="Disordered" evidence="2">
    <location>
        <begin position="630"/>
        <end position="651"/>
    </location>
</feature>
<evidence type="ECO:0000313" key="5">
    <source>
        <dbReference type="Proteomes" id="UP000646827"/>
    </source>
</evidence>